<evidence type="ECO:0000256" key="10">
    <source>
        <dbReference type="SAM" id="SignalP"/>
    </source>
</evidence>
<keyword evidence="10" id="KW-0732">Signal</keyword>
<evidence type="ECO:0000313" key="12">
    <source>
        <dbReference type="Proteomes" id="UP000693970"/>
    </source>
</evidence>
<evidence type="ECO:0000256" key="8">
    <source>
        <dbReference type="SAM" id="MobiDB-lite"/>
    </source>
</evidence>
<keyword evidence="4" id="KW-0653">Protein transport</keyword>
<dbReference type="Proteomes" id="UP000693970">
    <property type="component" value="Unassembled WGS sequence"/>
</dbReference>
<evidence type="ECO:0000256" key="9">
    <source>
        <dbReference type="SAM" id="Phobius"/>
    </source>
</evidence>
<evidence type="ECO:0000256" key="3">
    <source>
        <dbReference type="ARBA" id="ARBA00022692"/>
    </source>
</evidence>
<reference evidence="11" key="2">
    <citation type="submission" date="2021-04" db="EMBL/GenBank/DDBJ databases">
        <authorList>
            <person name="Podell S."/>
        </authorList>
    </citation>
    <scope>NUCLEOTIDE SEQUENCE</scope>
    <source>
        <strain evidence="11">Hildebrandi</strain>
    </source>
</reference>
<dbReference type="EMBL" id="JAGRRH010000009">
    <property type="protein sequence ID" value="KAG7364653.1"/>
    <property type="molecule type" value="Genomic_DNA"/>
</dbReference>
<evidence type="ECO:0000256" key="7">
    <source>
        <dbReference type="ARBA" id="ARBA00023136"/>
    </source>
</evidence>
<organism evidence="11 12">
    <name type="scientific">Nitzschia inconspicua</name>
    <dbReference type="NCBI Taxonomy" id="303405"/>
    <lineage>
        <taxon>Eukaryota</taxon>
        <taxon>Sar</taxon>
        <taxon>Stramenopiles</taxon>
        <taxon>Ochrophyta</taxon>
        <taxon>Bacillariophyta</taxon>
        <taxon>Bacillariophyceae</taxon>
        <taxon>Bacillariophycidae</taxon>
        <taxon>Bacillariales</taxon>
        <taxon>Bacillariaceae</taxon>
        <taxon>Nitzschia</taxon>
    </lineage>
</organism>
<keyword evidence="7 9" id="KW-0472">Membrane</keyword>
<keyword evidence="12" id="KW-1185">Reference proteome</keyword>
<dbReference type="Pfam" id="PF02416">
    <property type="entry name" value="TatA_B_E"/>
    <property type="match status" value="1"/>
</dbReference>
<evidence type="ECO:0000256" key="2">
    <source>
        <dbReference type="ARBA" id="ARBA00022448"/>
    </source>
</evidence>
<comment type="subcellular location">
    <subcellularLocation>
        <location evidence="1">Membrane</location>
        <topology evidence="1">Single-pass membrane protein</topology>
    </subcellularLocation>
</comment>
<feature type="transmembrane region" description="Helical" evidence="9">
    <location>
        <begin position="85"/>
        <end position="107"/>
    </location>
</feature>
<dbReference type="InterPro" id="IPR003369">
    <property type="entry name" value="TatA/B/E"/>
</dbReference>
<sequence>MKRKHNILFVATMLFSTCGAFIRPNQSQALPIHPVGYPTPPLQFQGITRSKTNGLNDNSNPLYHRQIVPISLRRQRRSVANIQTMGLFGLGGAEIAIILVAIVFVFGPNQLGNMAGKVAGRVKGEYDGLPDELKKIPQEFQKGMEESVENARARNAKQMEKVSDDEND</sequence>
<evidence type="ECO:0000313" key="11">
    <source>
        <dbReference type="EMBL" id="KAG7364653.1"/>
    </source>
</evidence>
<proteinExistence type="predicted"/>
<keyword evidence="6" id="KW-0811">Translocation</keyword>
<keyword evidence="5 9" id="KW-1133">Transmembrane helix</keyword>
<dbReference type="AlphaFoldDB" id="A0A9K3LMY2"/>
<accession>A0A9K3LMY2</accession>
<comment type="caution">
    <text evidence="11">The sequence shown here is derived from an EMBL/GenBank/DDBJ whole genome shotgun (WGS) entry which is preliminary data.</text>
</comment>
<feature type="signal peptide" evidence="10">
    <location>
        <begin position="1"/>
        <end position="20"/>
    </location>
</feature>
<evidence type="ECO:0000256" key="5">
    <source>
        <dbReference type="ARBA" id="ARBA00022989"/>
    </source>
</evidence>
<gene>
    <name evidence="11" type="ORF">IV203_037855</name>
</gene>
<keyword evidence="3 9" id="KW-0812">Transmembrane</keyword>
<feature type="chain" id="PRO_5039913691" evidence="10">
    <location>
        <begin position="21"/>
        <end position="168"/>
    </location>
</feature>
<reference evidence="11" key="1">
    <citation type="journal article" date="2021" name="Sci. Rep.">
        <title>Diploid genomic architecture of Nitzschia inconspicua, an elite biomass production diatom.</title>
        <authorList>
            <person name="Oliver A."/>
            <person name="Podell S."/>
            <person name="Pinowska A."/>
            <person name="Traller J.C."/>
            <person name="Smith S.R."/>
            <person name="McClure R."/>
            <person name="Beliaev A."/>
            <person name="Bohutskyi P."/>
            <person name="Hill E.A."/>
            <person name="Rabines A."/>
            <person name="Zheng H."/>
            <person name="Allen L.Z."/>
            <person name="Kuo A."/>
            <person name="Grigoriev I.V."/>
            <person name="Allen A.E."/>
            <person name="Hazlebeck D."/>
            <person name="Allen E.E."/>
        </authorList>
    </citation>
    <scope>NUCLEOTIDE SEQUENCE</scope>
    <source>
        <strain evidence="11">Hildebrandi</strain>
    </source>
</reference>
<keyword evidence="2" id="KW-0813">Transport</keyword>
<evidence type="ECO:0000256" key="4">
    <source>
        <dbReference type="ARBA" id="ARBA00022927"/>
    </source>
</evidence>
<evidence type="ECO:0000256" key="1">
    <source>
        <dbReference type="ARBA" id="ARBA00004167"/>
    </source>
</evidence>
<dbReference type="OrthoDB" id="44993at2759"/>
<evidence type="ECO:0000256" key="6">
    <source>
        <dbReference type="ARBA" id="ARBA00023010"/>
    </source>
</evidence>
<feature type="region of interest" description="Disordered" evidence="8">
    <location>
        <begin position="141"/>
        <end position="168"/>
    </location>
</feature>
<name>A0A9K3LMY2_9STRA</name>
<protein>
    <submittedName>
        <fullName evidence="11">Uncharacterized protein</fullName>
    </submittedName>
</protein>